<feature type="domain" description="ABC transporter" evidence="5">
    <location>
        <begin position="328"/>
        <end position="541"/>
    </location>
</feature>
<dbReference type="PANTHER" id="PTHR42855">
    <property type="entry name" value="ABC TRANSPORTER ATP-BINDING SUBUNIT"/>
    <property type="match status" value="1"/>
</dbReference>
<keyword evidence="7" id="KW-1185">Reference proteome</keyword>
<feature type="domain" description="ABC transporter" evidence="5">
    <location>
        <begin position="2"/>
        <end position="260"/>
    </location>
</feature>
<accession>A0A556N0P8</accession>
<dbReference type="PANTHER" id="PTHR42855:SF2">
    <property type="entry name" value="DRUG RESISTANCE ABC TRANSPORTER,ATP-BINDING PROTEIN"/>
    <property type="match status" value="1"/>
</dbReference>
<protein>
    <submittedName>
        <fullName evidence="6">ABC-F family ATP-binding cassette domain-containing protein</fullName>
    </submittedName>
</protein>
<dbReference type="GO" id="GO:0005524">
    <property type="term" value="F:ATP binding"/>
    <property type="evidence" value="ECO:0007669"/>
    <property type="project" value="UniProtKB-KW"/>
</dbReference>
<proteinExistence type="predicted"/>
<keyword evidence="3" id="KW-0175">Coiled coil</keyword>
<name>A0A556N0P8_9FLAO</name>
<evidence type="ECO:0000256" key="3">
    <source>
        <dbReference type="SAM" id="Coils"/>
    </source>
</evidence>
<feature type="region of interest" description="Disordered" evidence="4">
    <location>
        <begin position="540"/>
        <end position="575"/>
    </location>
</feature>
<dbReference type="GO" id="GO:0016887">
    <property type="term" value="F:ATP hydrolysis activity"/>
    <property type="evidence" value="ECO:0007669"/>
    <property type="project" value="InterPro"/>
</dbReference>
<keyword evidence="1" id="KW-0547">Nucleotide-binding</keyword>
<dbReference type="InterPro" id="IPR051309">
    <property type="entry name" value="ABCF_ATPase"/>
</dbReference>
<dbReference type="AlphaFoldDB" id="A0A556N0P8"/>
<dbReference type="Proteomes" id="UP000316008">
    <property type="component" value="Unassembled WGS sequence"/>
</dbReference>
<evidence type="ECO:0000313" key="6">
    <source>
        <dbReference type="EMBL" id="TSJ45774.1"/>
    </source>
</evidence>
<dbReference type="Gene3D" id="3.40.50.300">
    <property type="entry name" value="P-loop containing nucleotide triphosphate hydrolases"/>
    <property type="match status" value="2"/>
</dbReference>
<keyword evidence="2 6" id="KW-0067">ATP-binding</keyword>
<dbReference type="EMBL" id="VLPL01000003">
    <property type="protein sequence ID" value="TSJ45774.1"/>
    <property type="molecule type" value="Genomic_DNA"/>
</dbReference>
<dbReference type="InterPro" id="IPR027417">
    <property type="entry name" value="P-loop_NTPase"/>
</dbReference>
<dbReference type="InterPro" id="IPR003593">
    <property type="entry name" value="AAA+_ATPase"/>
</dbReference>
<dbReference type="InterPro" id="IPR032781">
    <property type="entry name" value="ABC_tran_Xtn"/>
</dbReference>
<dbReference type="InterPro" id="IPR017871">
    <property type="entry name" value="ABC_transporter-like_CS"/>
</dbReference>
<dbReference type="SMART" id="SM00382">
    <property type="entry name" value="AAA"/>
    <property type="match status" value="2"/>
</dbReference>
<evidence type="ECO:0000256" key="2">
    <source>
        <dbReference type="ARBA" id="ARBA00022840"/>
    </source>
</evidence>
<dbReference type="PROSITE" id="PS50893">
    <property type="entry name" value="ABC_TRANSPORTER_2"/>
    <property type="match status" value="2"/>
</dbReference>
<dbReference type="OrthoDB" id="1521973at2"/>
<dbReference type="CDD" id="cd03221">
    <property type="entry name" value="ABCF_EF-3"/>
    <property type="match status" value="2"/>
</dbReference>
<feature type="coiled-coil region" evidence="3">
    <location>
        <begin position="245"/>
        <end position="283"/>
    </location>
</feature>
<dbReference type="InterPro" id="IPR003439">
    <property type="entry name" value="ABC_transporter-like_ATP-bd"/>
</dbReference>
<comment type="caution">
    <text evidence="6">The sequence shown here is derived from an EMBL/GenBank/DDBJ whole genome shotgun (WGS) entry which is preliminary data.</text>
</comment>
<evidence type="ECO:0000259" key="5">
    <source>
        <dbReference type="PROSITE" id="PS50893"/>
    </source>
</evidence>
<evidence type="ECO:0000256" key="1">
    <source>
        <dbReference type="ARBA" id="ARBA00022741"/>
    </source>
</evidence>
<evidence type="ECO:0000256" key="4">
    <source>
        <dbReference type="SAM" id="MobiDB-lite"/>
    </source>
</evidence>
<reference evidence="6 7" key="1">
    <citation type="submission" date="2019-07" db="EMBL/GenBank/DDBJ databases">
        <authorList>
            <person name="Huq M.A."/>
        </authorList>
    </citation>
    <scope>NUCLEOTIDE SEQUENCE [LARGE SCALE GENOMIC DNA]</scope>
    <source>
        <strain evidence="6 7">MAH-3</strain>
    </source>
</reference>
<sequence length="644" mass="74046">MLVLEKLGVHFPQGYLFEECSAQVNQGDRIGLVGKNGAGKSTLLRLIAQTEKPTDGQIHRQKGLEVGFLTQDIVIDTTQCVFDYLFFSNDQLNHLRKHIDEINKQLTTRQDYESESYLELLNDLNATNDLFNIHDGFQWEEKIASVLDGLGFQKEDFEKPLNSFSGGWKMRAELAKILVNRPNLLLLDEPTNHLDIVSIQWLENYLTKFDGAVIVISHDRLFLDNVTNRTWEISFGKILDFPYAYSKYKELRAEELERLADAKKQQDKEIKQTQELIDKFRAKKNKAAFAQSLIKKLDRTERIELESDVVAKMNIFFPLNVQPGKWVLEMDHLGKSYGSRTLFKEISITVGRGEKIALLGPNGVGKSTLFKCLTKEIDFEGKVEYGHNVKITYFAQDQAERLNKNLSVYETVDLVASGDVRKDLRSILGAFLFSGEDIDKKVGVLSGGERTRLALCQLLLSPSNVLILDEPTNHLDIQSKQVLKKALLQYEGTFLIVSHDREFLDGLTNRIWDIENQTLKIHHFGVYEYLQRKLSMEPASAKTENKPTQKVVEEPEVKVQSNEERKELKRKKNQLQNKIKQHEERVQELEKEVKVLEDQLATMDFSDSTKTTPVLKAFEEVKSKLDYYSDLWMEATEELESIQD</sequence>
<feature type="compositionally biased region" description="Basic and acidic residues" evidence="4">
    <location>
        <begin position="543"/>
        <end position="567"/>
    </location>
</feature>
<dbReference type="FunFam" id="3.40.50.300:FF:000011">
    <property type="entry name" value="Putative ABC transporter ATP-binding component"/>
    <property type="match status" value="1"/>
</dbReference>
<dbReference type="PROSITE" id="PS00211">
    <property type="entry name" value="ABC_TRANSPORTER_1"/>
    <property type="match status" value="2"/>
</dbReference>
<dbReference type="SUPFAM" id="SSF52540">
    <property type="entry name" value="P-loop containing nucleoside triphosphate hydrolases"/>
    <property type="match status" value="2"/>
</dbReference>
<organism evidence="6 7">
    <name type="scientific">Fluviicola chungangensis</name>
    <dbReference type="NCBI Taxonomy" id="2597671"/>
    <lineage>
        <taxon>Bacteria</taxon>
        <taxon>Pseudomonadati</taxon>
        <taxon>Bacteroidota</taxon>
        <taxon>Flavobacteriia</taxon>
        <taxon>Flavobacteriales</taxon>
        <taxon>Crocinitomicaceae</taxon>
        <taxon>Fluviicola</taxon>
    </lineage>
</organism>
<gene>
    <name evidence="6" type="ORF">FO442_08475</name>
</gene>
<evidence type="ECO:0000313" key="7">
    <source>
        <dbReference type="Proteomes" id="UP000316008"/>
    </source>
</evidence>
<dbReference type="Pfam" id="PF00005">
    <property type="entry name" value="ABC_tran"/>
    <property type="match status" value="2"/>
</dbReference>
<dbReference type="RefSeq" id="WP_144332729.1">
    <property type="nucleotide sequence ID" value="NZ_VLPL01000003.1"/>
</dbReference>
<dbReference type="Pfam" id="PF12848">
    <property type="entry name" value="ABC_tran_Xtn"/>
    <property type="match status" value="1"/>
</dbReference>